<name>A0ABD6B1Q1_9EURY</name>
<dbReference type="EMBL" id="JBHUDC010000011">
    <property type="protein sequence ID" value="MFD1515727.1"/>
    <property type="molecule type" value="Genomic_DNA"/>
</dbReference>
<evidence type="ECO:0000313" key="3">
    <source>
        <dbReference type="Proteomes" id="UP001597187"/>
    </source>
</evidence>
<feature type="region of interest" description="Disordered" evidence="1">
    <location>
        <begin position="151"/>
        <end position="171"/>
    </location>
</feature>
<evidence type="ECO:0000313" key="2">
    <source>
        <dbReference type="EMBL" id="MFD1515727.1"/>
    </source>
</evidence>
<reference evidence="2 3" key="1">
    <citation type="journal article" date="2019" name="Int. J. Syst. Evol. Microbiol.">
        <title>The Global Catalogue of Microorganisms (GCM) 10K type strain sequencing project: providing services to taxonomists for standard genome sequencing and annotation.</title>
        <authorList>
            <consortium name="The Broad Institute Genomics Platform"/>
            <consortium name="The Broad Institute Genome Sequencing Center for Infectious Disease"/>
            <person name="Wu L."/>
            <person name="Ma J."/>
        </authorList>
    </citation>
    <scope>NUCLEOTIDE SEQUENCE [LARGE SCALE GENOMIC DNA]</scope>
    <source>
        <strain evidence="2 3">CGMCC 1.12563</strain>
    </source>
</reference>
<protein>
    <submittedName>
        <fullName evidence="2">Uncharacterized protein</fullName>
    </submittedName>
</protein>
<dbReference type="AlphaFoldDB" id="A0ABD6B1Q1"/>
<dbReference type="Proteomes" id="UP001597187">
    <property type="component" value="Unassembled WGS sequence"/>
</dbReference>
<proteinExistence type="predicted"/>
<keyword evidence="3" id="KW-1185">Reference proteome</keyword>
<evidence type="ECO:0000256" key="1">
    <source>
        <dbReference type="SAM" id="MobiDB-lite"/>
    </source>
</evidence>
<accession>A0ABD6B1Q1</accession>
<gene>
    <name evidence="2" type="ORF">ACFSBT_20805</name>
</gene>
<organism evidence="2 3">
    <name type="scientific">Halomarina rubra</name>
    <dbReference type="NCBI Taxonomy" id="2071873"/>
    <lineage>
        <taxon>Archaea</taxon>
        <taxon>Methanobacteriati</taxon>
        <taxon>Methanobacteriota</taxon>
        <taxon>Stenosarchaea group</taxon>
        <taxon>Halobacteria</taxon>
        <taxon>Halobacteriales</taxon>
        <taxon>Natronomonadaceae</taxon>
        <taxon>Halomarina</taxon>
    </lineage>
</organism>
<dbReference type="RefSeq" id="WP_250875652.1">
    <property type="nucleotide sequence ID" value="NZ_JALXFV010000011.1"/>
</dbReference>
<sequence length="171" mass="17833">MGLVLLLVFLVSILTAFPSVSFSAASLDRQASVNVVDDIDGIVGLNRSTALVTSKKNDPSRPLVDIENSVGSDVTVTVTTSSPDGITAQLFVNDTPVNSGEPFQISAEGSKNVEVKADSKGTLNYSISVEGEGVSASMTRTVEVYNNVNNVPGSTTQEPPQCDNNPGNPNC</sequence>
<comment type="caution">
    <text evidence="2">The sequence shown here is derived from an EMBL/GenBank/DDBJ whole genome shotgun (WGS) entry which is preliminary data.</text>
</comment>